<gene>
    <name evidence="17" type="primary">thiD</name>
    <name evidence="17" type="ORF">JG29_15360</name>
</gene>
<reference evidence="17 18" key="1">
    <citation type="submission" date="2014-12" db="EMBL/GenBank/DDBJ databases">
        <title>Comparative genomics of the lactic acid bacteria isolated from the honey bee gut.</title>
        <authorList>
            <person name="Ellegaard K.M."/>
            <person name="Tamarit D."/>
            <person name="Javelind E."/>
            <person name="Olofsson T."/>
            <person name="Andersson S.G."/>
            <person name="Vasquez A."/>
        </authorList>
    </citation>
    <scope>NUCLEOTIDE SEQUENCE [LARGE SCALE GENOMIC DNA]</scope>
    <source>
        <strain evidence="17 18">Hon2</strain>
    </source>
</reference>
<evidence type="ECO:0000256" key="4">
    <source>
        <dbReference type="ARBA" id="ARBA00009879"/>
    </source>
</evidence>
<keyword evidence="18" id="KW-1185">Reference proteome</keyword>
<dbReference type="GO" id="GO:0009228">
    <property type="term" value="P:thiamine biosynthetic process"/>
    <property type="evidence" value="ECO:0007669"/>
    <property type="project" value="UniProtKB-KW"/>
</dbReference>
<name>A0A0F4KP49_9LACO</name>
<keyword evidence="9" id="KW-0547">Nucleotide-binding</keyword>
<evidence type="ECO:0000313" key="18">
    <source>
        <dbReference type="Proteomes" id="UP000033695"/>
    </source>
</evidence>
<protein>
    <recommendedName>
        <fullName evidence="7">Hydroxymethylpyrimidine/phosphomethylpyrimidine kinase</fullName>
        <ecNumber evidence="5">2.7.1.49</ecNumber>
        <ecNumber evidence="6">2.7.4.7</ecNumber>
    </recommendedName>
    <alternativeName>
        <fullName evidence="14">Hydroxymethylpyrimidine kinase</fullName>
    </alternativeName>
    <alternativeName>
        <fullName evidence="15">Hydroxymethylpyrimidine phosphate kinase</fullName>
    </alternativeName>
</protein>
<comment type="similarity">
    <text evidence="4">Belongs to the ThiD family.</text>
</comment>
<keyword evidence="8" id="KW-0808">Transferase</keyword>
<dbReference type="GO" id="GO:0005829">
    <property type="term" value="C:cytosol"/>
    <property type="evidence" value="ECO:0007669"/>
    <property type="project" value="TreeGrafter"/>
</dbReference>
<evidence type="ECO:0000256" key="15">
    <source>
        <dbReference type="ARBA" id="ARBA00043176"/>
    </source>
</evidence>
<evidence type="ECO:0000256" key="2">
    <source>
        <dbReference type="ARBA" id="ARBA00000565"/>
    </source>
</evidence>
<dbReference type="Pfam" id="PF08543">
    <property type="entry name" value="Phos_pyr_kin"/>
    <property type="match status" value="1"/>
</dbReference>
<dbReference type="NCBIfam" id="TIGR00097">
    <property type="entry name" value="HMP-P_kinase"/>
    <property type="match status" value="1"/>
</dbReference>
<evidence type="ECO:0000256" key="1">
    <source>
        <dbReference type="ARBA" id="ARBA00000151"/>
    </source>
</evidence>
<dbReference type="AlphaFoldDB" id="A0A0F4KP49"/>
<keyword evidence="10 17" id="KW-0418">Kinase</keyword>
<dbReference type="CDD" id="cd01169">
    <property type="entry name" value="HMPP_kinase"/>
    <property type="match status" value="1"/>
</dbReference>
<organism evidence="17 18">
    <name type="scientific">Bombilactobacillus mellis</name>
    <dbReference type="NCBI Taxonomy" id="1218508"/>
    <lineage>
        <taxon>Bacteria</taxon>
        <taxon>Bacillati</taxon>
        <taxon>Bacillota</taxon>
        <taxon>Bacilli</taxon>
        <taxon>Lactobacillales</taxon>
        <taxon>Lactobacillaceae</taxon>
        <taxon>Bombilactobacillus</taxon>
    </lineage>
</organism>
<evidence type="ECO:0000256" key="11">
    <source>
        <dbReference type="ARBA" id="ARBA00022840"/>
    </source>
</evidence>
<dbReference type="RefSeq" id="WP_045923356.1">
    <property type="nucleotide sequence ID" value="NZ_JAAEDY010000007.1"/>
</dbReference>
<proteinExistence type="inferred from homology"/>
<comment type="pathway">
    <text evidence="3">Cofactor biosynthesis; thiamine diphosphate biosynthesis; 4-amino-2-methyl-5-diphosphomethylpyrimidine from 5-amino-1-(5-phospho-D-ribosyl)imidazole: step 3/3.</text>
</comment>
<dbReference type="STRING" id="1218508.JG29_15360"/>
<dbReference type="EC" id="2.7.4.7" evidence="6"/>
<evidence type="ECO:0000256" key="3">
    <source>
        <dbReference type="ARBA" id="ARBA00004769"/>
    </source>
</evidence>
<dbReference type="Proteomes" id="UP000033695">
    <property type="component" value="Unassembled WGS sequence"/>
</dbReference>
<dbReference type="SUPFAM" id="SSF53613">
    <property type="entry name" value="Ribokinase-like"/>
    <property type="match status" value="1"/>
</dbReference>
<evidence type="ECO:0000256" key="13">
    <source>
        <dbReference type="ARBA" id="ARBA00037917"/>
    </source>
</evidence>
<evidence type="ECO:0000256" key="7">
    <source>
        <dbReference type="ARBA" id="ARBA00019161"/>
    </source>
</evidence>
<evidence type="ECO:0000256" key="8">
    <source>
        <dbReference type="ARBA" id="ARBA00022679"/>
    </source>
</evidence>
<dbReference type="EC" id="2.7.1.49" evidence="5"/>
<accession>A0A0F4KP49</accession>
<keyword evidence="11" id="KW-0067">ATP-binding</keyword>
<evidence type="ECO:0000256" key="12">
    <source>
        <dbReference type="ARBA" id="ARBA00022977"/>
    </source>
</evidence>
<dbReference type="GO" id="GO:0005524">
    <property type="term" value="F:ATP binding"/>
    <property type="evidence" value="ECO:0007669"/>
    <property type="project" value="UniProtKB-KW"/>
</dbReference>
<evidence type="ECO:0000256" key="6">
    <source>
        <dbReference type="ARBA" id="ARBA00012963"/>
    </source>
</evidence>
<dbReference type="InterPro" id="IPR029056">
    <property type="entry name" value="Ribokinase-like"/>
</dbReference>
<sequence>MPQQINSFPQVATIAGTDSGGGAGIMADLKTFQARHVFATAVVVAVTAQNTLGVQASKLMPQTLIDAQFQSLAADFQIRACKTGMLGDSNHVRAVAANLKKYDFGPIIVDPVMIAKGGATLLNAEAIHTLKHELVPLATLITPNVPEAQTLTGQKIEKKADFITAAQMLQNLGAKNVLIKGGHLDLPQANDYVLLSDHTGFWLTAPKSATKRTHGTGDTISACITAELARGADLATAISISKKYVTATIAHSIQVGHGHGPLNHWAAQKEGLSFENI</sequence>
<dbReference type="FunFam" id="3.40.1190.20:FF:000003">
    <property type="entry name" value="Phosphomethylpyrimidine kinase ThiD"/>
    <property type="match status" value="1"/>
</dbReference>
<evidence type="ECO:0000256" key="14">
    <source>
        <dbReference type="ARBA" id="ARBA00042102"/>
    </source>
</evidence>
<evidence type="ECO:0000256" key="10">
    <source>
        <dbReference type="ARBA" id="ARBA00022777"/>
    </source>
</evidence>
<dbReference type="Gene3D" id="3.40.1190.20">
    <property type="match status" value="1"/>
</dbReference>
<comment type="pathway">
    <text evidence="13">Cofactor biosynthesis; thiamine diphosphate biosynthesis; 4-amino-2-methyl-5-diphosphomethylpyrimidine from 5-amino-1-(5-phospho-D-ribosyl)imidazole: step 2/3.</text>
</comment>
<evidence type="ECO:0000313" key="17">
    <source>
        <dbReference type="EMBL" id="KJY48190.1"/>
    </source>
</evidence>
<dbReference type="InterPro" id="IPR004399">
    <property type="entry name" value="HMP/HMP-P_kinase_dom"/>
</dbReference>
<dbReference type="GO" id="GO:0008902">
    <property type="term" value="F:hydroxymethylpyrimidine kinase activity"/>
    <property type="evidence" value="ECO:0007669"/>
    <property type="project" value="UniProtKB-EC"/>
</dbReference>
<feature type="domain" description="Pyridoxamine kinase/Phosphomethylpyrimidine kinase" evidence="16">
    <location>
        <begin position="18"/>
        <end position="263"/>
    </location>
</feature>
<dbReference type="PATRIC" id="fig|1218508.4.peg.1529"/>
<evidence type="ECO:0000259" key="16">
    <source>
        <dbReference type="Pfam" id="PF08543"/>
    </source>
</evidence>
<dbReference type="GO" id="GO:0008972">
    <property type="term" value="F:phosphomethylpyrimidine kinase activity"/>
    <property type="evidence" value="ECO:0007669"/>
    <property type="project" value="UniProtKB-EC"/>
</dbReference>
<keyword evidence="12" id="KW-0784">Thiamine biosynthesis</keyword>
<evidence type="ECO:0000256" key="9">
    <source>
        <dbReference type="ARBA" id="ARBA00022741"/>
    </source>
</evidence>
<comment type="caution">
    <text evidence="17">The sequence shown here is derived from an EMBL/GenBank/DDBJ whole genome shotgun (WGS) entry which is preliminary data.</text>
</comment>
<dbReference type="InterPro" id="IPR013749">
    <property type="entry name" value="PM/HMP-P_kinase-1"/>
</dbReference>
<dbReference type="OrthoDB" id="9810880at2"/>
<evidence type="ECO:0000256" key="5">
    <source>
        <dbReference type="ARBA" id="ARBA00012135"/>
    </source>
</evidence>
<comment type="catalytic activity">
    <reaction evidence="1">
        <text>4-amino-5-hydroxymethyl-2-methylpyrimidine + ATP = 4-amino-2-methyl-5-(phosphooxymethyl)pyrimidine + ADP + H(+)</text>
        <dbReference type="Rhea" id="RHEA:23096"/>
        <dbReference type="ChEBI" id="CHEBI:15378"/>
        <dbReference type="ChEBI" id="CHEBI:16892"/>
        <dbReference type="ChEBI" id="CHEBI:30616"/>
        <dbReference type="ChEBI" id="CHEBI:58354"/>
        <dbReference type="ChEBI" id="CHEBI:456216"/>
        <dbReference type="EC" id="2.7.1.49"/>
    </reaction>
</comment>
<dbReference type="HOGENOM" id="CLU_020520_0_0_9"/>
<dbReference type="EMBL" id="JXBZ01000010">
    <property type="protein sequence ID" value="KJY48190.1"/>
    <property type="molecule type" value="Genomic_DNA"/>
</dbReference>
<dbReference type="PANTHER" id="PTHR20858:SF17">
    <property type="entry name" value="HYDROXYMETHYLPYRIMIDINE_PHOSPHOMETHYLPYRIMIDINE KINASE THI20-RELATED"/>
    <property type="match status" value="1"/>
</dbReference>
<comment type="catalytic activity">
    <reaction evidence="2">
        <text>4-amino-2-methyl-5-(phosphooxymethyl)pyrimidine + ATP = 4-amino-2-methyl-5-(diphosphooxymethyl)pyrimidine + ADP</text>
        <dbReference type="Rhea" id="RHEA:19893"/>
        <dbReference type="ChEBI" id="CHEBI:30616"/>
        <dbReference type="ChEBI" id="CHEBI:57841"/>
        <dbReference type="ChEBI" id="CHEBI:58354"/>
        <dbReference type="ChEBI" id="CHEBI:456216"/>
        <dbReference type="EC" id="2.7.4.7"/>
    </reaction>
</comment>
<dbReference type="PANTHER" id="PTHR20858">
    <property type="entry name" value="PHOSPHOMETHYLPYRIMIDINE KINASE"/>
    <property type="match status" value="1"/>
</dbReference>